<evidence type="ECO:0000313" key="2">
    <source>
        <dbReference type="Proteomes" id="UP000232688"/>
    </source>
</evidence>
<protein>
    <submittedName>
        <fullName evidence="1">Uncharacterized protein</fullName>
    </submittedName>
</protein>
<name>A0A2N0RB94_9GLOM</name>
<organism evidence="1 2">
    <name type="scientific">Rhizophagus irregularis</name>
    <dbReference type="NCBI Taxonomy" id="588596"/>
    <lineage>
        <taxon>Eukaryota</taxon>
        <taxon>Fungi</taxon>
        <taxon>Fungi incertae sedis</taxon>
        <taxon>Mucoromycota</taxon>
        <taxon>Glomeromycotina</taxon>
        <taxon>Glomeromycetes</taxon>
        <taxon>Glomerales</taxon>
        <taxon>Glomeraceae</taxon>
        <taxon>Rhizophagus</taxon>
    </lineage>
</organism>
<comment type="caution">
    <text evidence="1">The sequence shown here is derived from an EMBL/GenBank/DDBJ whole genome shotgun (WGS) entry which is preliminary data.</text>
</comment>
<sequence length="66" mass="7718">MYQLIYIICSIINIPHVLIYVTVHMAVATIKSVRYVNILTTSTKDDFQKWIKELFLSKNDKSIQQS</sequence>
<evidence type="ECO:0000313" key="1">
    <source>
        <dbReference type="EMBL" id="PKC60574.1"/>
    </source>
</evidence>
<dbReference type="EMBL" id="LLXH01001127">
    <property type="protein sequence ID" value="PKC60574.1"/>
    <property type="molecule type" value="Genomic_DNA"/>
</dbReference>
<dbReference type="VEuPathDB" id="FungiDB:RhiirA1_17979"/>
<dbReference type="AlphaFoldDB" id="A0A2N0RB94"/>
<reference evidence="1 2" key="1">
    <citation type="submission" date="2017-10" db="EMBL/GenBank/DDBJ databases">
        <title>Extensive intraspecific genome diversity in a model arbuscular mycorrhizal fungus.</title>
        <authorList>
            <person name="Chen E.C.H."/>
            <person name="Morin E."/>
            <person name="Baudet D."/>
            <person name="Noel J."/>
            <person name="Ndikumana S."/>
            <person name="Charron P."/>
            <person name="St-Onge C."/>
            <person name="Giorgi J."/>
            <person name="Grigoriev I.V."/>
            <person name="Roux C."/>
            <person name="Martin F.M."/>
            <person name="Corradi N."/>
        </authorList>
    </citation>
    <scope>NUCLEOTIDE SEQUENCE [LARGE SCALE GENOMIC DNA]</scope>
    <source>
        <strain evidence="1 2">A1</strain>
    </source>
</reference>
<gene>
    <name evidence="1" type="ORF">RhiirA1_17979</name>
</gene>
<dbReference type="Proteomes" id="UP000232688">
    <property type="component" value="Unassembled WGS sequence"/>
</dbReference>
<proteinExistence type="predicted"/>
<reference evidence="1 2" key="2">
    <citation type="submission" date="2017-10" db="EMBL/GenBank/DDBJ databases">
        <title>Genome analyses suggest a sexual origin of heterokaryosis in a supposedly ancient asexual fungus.</title>
        <authorList>
            <person name="Corradi N."/>
            <person name="Sedzielewska K."/>
            <person name="Noel J."/>
            <person name="Charron P."/>
            <person name="Farinelli L."/>
            <person name="Marton T."/>
            <person name="Kruger M."/>
            <person name="Pelin A."/>
            <person name="Brachmann A."/>
            <person name="Corradi N."/>
        </authorList>
    </citation>
    <scope>NUCLEOTIDE SEQUENCE [LARGE SCALE GENOMIC DNA]</scope>
    <source>
        <strain evidence="1 2">A1</strain>
    </source>
</reference>
<accession>A0A2N0RB94</accession>